<accession>A0A8S1Q145</accession>
<gene>
    <name evidence="1" type="ORF">PPRIM_AZ9-3.1.T1390100</name>
</gene>
<comment type="caution">
    <text evidence="1">The sequence shown here is derived from an EMBL/GenBank/DDBJ whole genome shotgun (WGS) entry which is preliminary data.</text>
</comment>
<reference evidence="1" key="1">
    <citation type="submission" date="2021-01" db="EMBL/GenBank/DDBJ databases">
        <authorList>
            <consortium name="Genoscope - CEA"/>
            <person name="William W."/>
        </authorList>
    </citation>
    <scope>NUCLEOTIDE SEQUENCE</scope>
</reference>
<dbReference type="EMBL" id="CAJJDM010000143">
    <property type="protein sequence ID" value="CAD8109106.1"/>
    <property type="molecule type" value="Genomic_DNA"/>
</dbReference>
<dbReference type="Proteomes" id="UP000688137">
    <property type="component" value="Unassembled WGS sequence"/>
</dbReference>
<sequence length="36" mass="4290">MRKSSNYFKLHSGLQLIINSLVMENKIFLEKTIHKK</sequence>
<proteinExistence type="predicted"/>
<evidence type="ECO:0000313" key="1">
    <source>
        <dbReference type="EMBL" id="CAD8109106.1"/>
    </source>
</evidence>
<keyword evidence="2" id="KW-1185">Reference proteome</keyword>
<name>A0A8S1Q145_PARPR</name>
<organism evidence="1 2">
    <name type="scientific">Paramecium primaurelia</name>
    <dbReference type="NCBI Taxonomy" id="5886"/>
    <lineage>
        <taxon>Eukaryota</taxon>
        <taxon>Sar</taxon>
        <taxon>Alveolata</taxon>
        <taxon>Ciliophora</taxon>
        <taxon>Intramacronucleata</taxon>
        <taxon>Oligohymenophorea</taxon>
        <taxon>Peniculida</taxon>
        <taxon>Parameciidae</taxon>
        <taxon>Paramecium</taxon>
    </lineage>
</organism>
<dbReference type="AlphaFoldDB" id="A0A8S1Q145"/>
<protein>
    <submittedName>
        <fullName evidence="1">Uncharacterized protein</fullName>
    </submittedName>
</protein>
<evidence type="ECO:0000313" key="2">
    <source>
        <dbReference type="Proteomes" id="UP000688137"/>
    </source>
</evidence>